<dbReference type="EMBL" id="CARXXK010000002">
    <property type="protein sequence ID" value="CAI6356587.1"/>
    <property type="molecule type" value="Genomic_DNA"/>
</dbReference>
<name>A0AAV0WLA1_9HEMI</name>
<accession>A0AAV0WLA1</accession>
<evidence type="ECO:0000313" key="5">
    <source>
        <dbReference type="EMBL" id="CAI6356587.1"/>
    </source>
</evidence>
<dbReference type="GO" id="GO:0005737">
    <property type="term" value="C:cytoplasm"/>
    <property type="evidence" value="ECO:0007669"/>
    <property type="project" value="UniProtKB-SubCell"/>
</dbReference>
<keyword evidence="3" id="KW-0963">Cytoplasm</keyword>
<keyword evidence="6" id="KW-1185">Reference proteome</keyword>
<dbReference type="InterPro" id="IPR028133">
    <property type="entry name" value="Dynamitin"/>
</dbReference>
<protein>
    <submittedName>
        <fullName evidence="5">Uncharacterized protein</fullName>
    </submittedName>
</protein>
<reference evidence="5 6" key="1">
    <citation type="submission" date="2023-01" db="EMBL/GenBank/DDBJ databases">
        <authorList>
            <person name="Whitehead M."/>
        </authorList>
    </citation>
    <scope>NUCLEOTIDE SEQUENCE [LARGE SCALE GENOMIC DNA]</scope>
</reference>
<dbReference type="Proteomes" id="UP001160148">
    <property type="component" value="Unassembled WGS sequence"/>
</dbReference>
<dbReference type="GO" id="GO:0007017">
    <property type="term" value="P:microtubule-based process"/>
    <property type="evidence" value="ECO:0007669"/>
    <property type="project" value="InterPro"/>
</dbReference>
<comment type="caution">
    <text evidence="5">The sequence shown here is derived from an EMBL/GenBank/DDBJ whole genome shotgun (WGS) entry which is preliminary data.</text>
</comment>
<gene>
    <name evidence="5" type="ORF">MEUPH1_LOCUS12305</name>
</gene>
<comment type="similarity">
    <text evidence="2">Belongs to the dynactin subunit 2 family.</text>
</comment>
<evidence type="ECO:0000256" key="2">
    <source>
        <dbReference type="ARBA" id="ARBA00006176"/>
    </source>
</evidence>
<evidence type="ECO:0000256" key="4">
    <source>
        <dbReference type="ARBA" id="ARBA00023017"/>
    </source>
</evidence>
<dbReference type="AlphaFoldDB" id="A0AAV0WLA1"/>
<evidence type="ECO:0000313" key="6">
    <source>
        <dbReference type="Proteomes" id="UP001160148"/>
    </source>
</evidence>
<evidence type="ECO:0000256" key="1">
    <source>
        <dbReference type="ARBA" id="ARBA00004496"/>
    </source>
</evidence>
<sequence length="412" mass="48285">MNDFKDAQLNGTSNWKTRPRQIKEKWDTLAIFKDDKLVLMKFNNTEIEDINSNTQTNVCGSYKYFVDSSYVHFSSDVLDSFNKSFKIKHELKSEYWELAAQGEQETPMQKYYRLKFETEDLLIQVSNFQIVNERDQNETLCANIGLQIQNILNKLCIFSVNGQLSLENHETTNIFNLQTYITTKLFEKCLSSVDKEQFIVINNISKVLNIRKIFKDLQPNTSKIVQLLQISRLEDRLKKLEVIIGSEKSILMRLADKNHSDGLVEAVYILRQLSKLILPQINVIESRIVYLLPKLKQITSKKLDQKLEVDEKTNKLYEFIQRAREKSNLLPHTIQRMTILDIFRHKVETFAVTMNNFRTQYSETSKTLKNNELLLHNIETFIPKHLASVVSNLQSLNSRIEVFADQWKNIEM</sequence>
<dbReference type="GO" id="GO:0030286">
    <property type="term" value="C:dynein complex"/>
    <property type="evidence" value="ECO:0007669"/>
    <property type="project" value="UniProtKB-KW"/>
</dbReference>
<evidence type="ECO:0000256" key="3">
    <source>
        <dbReference type="ARBA" id="ARBA00022490"/>
    </source>
</evidence>
<keyword evidence="4" id="KW-0243">Dynein</keyword>
<comment type="subcellular location">
    <subcellularLocation>
        <location evidence="1">Cytoplasm</location>
    </subcellularLocation>
</comment>
<organism evidence="5 6">
    <name type="scientific">Macrosiphum euphorbiae</name>
    <name type="common">potato aphid</name>
    <dbReference type="NCBI Taxonomy" id="13131"/>
    <lineage>
        <taxon>Eukaryota</taxon>
        <taxon>Metazoa</taxon>
        <taxon>Ecdysozoa</taxon>
        <taxon>Arthropoda</taxon>
        <taxon>Hexapoda</taxon>
        <taxon>Insecta</taxon>
        <taxon>Pterygota</taxon>
        <taxon>Neoptera</taxon>
        <taxon>Paraneoptera</taxon>
        <taxon>Hemiptera</taxon>
        <taxon>Sternorrhyncha</taxon>
        <taxon>Aphidomorpha</taxon>
        <taxon>Aphidoidea</taxon>
        <taxon>Aphididae</taxon>
        <taxon>Macrosiphini</taxon>
        <taxon>Macrosiphum</taxon>
    </lineage>
</organism>
<proteinExistence type="inferred from homology"/>
<dbReference type="GO" id="GO:0005869">
    <property type="term" value="C:dynactin complex"/>
    <property type="evidence" value="ECO:0007669"/>
    <property type="project" value="InterPro"/>
</dbReference>
<dbReference type="PANTHER" id="PTHR15346">
    <property type="entry name" value="DYNACTIN SUBUNIT"/>
    <property type="match status" value="1"/>
</dbReference>
<dbReference type="Pfam" id="PF04912">
    <property type="entry name" value="Dynamitin"/>
    <property type="match status" value="1"/>
</dbReference>